<keyword evidence="2" id="KW-0378">Hydrolase</keyword>
<dbReference type="AlphaFoldDB" id="I5B5M8"/>
<dbReference type="PANTHER" id="PTHR33490">
    <property type="entry name" value="BLR5614 PROTEIN-RELATED"/>
    <property type="match status" value="1"/>
</dbReference>
<dbReference type="PANTHER" id="PTHR33490:SF3">
    <property type="entry name" value="CONSERVED INTEGRAL MEMBRANE PROTEIN"/>
    <property type="match status" value="1"/>
</dbReference>
<dbReference type="eggNOG" id="COG1305">
    <property type="taxonomic scope" value="Bacteria"/>
</dbReference>
<dbReference type="GO" id="GO:0008233">
    <property type="term" value="F:peptidase activity"/>
    <property type="evidence" value="ECO:0007669"/>
    <property type="project" value="UniProtKB-KW"/>
</dbReference>
<keyword evidence="3" id="KW-1185">Reference proteome</keyword>
<sequence length="112" mass="12475">MNIDPFSLYCTPTFFINSDHEKIIAFSARHAGSSDNPVKKAVSIFYAVRDQIRYDPYKIPNHQEGFKASRVLAEGKGFCVSKAVLLAACLRYFESGGVSGDFNAEVKELHPK</sequence>
<dbReference type="EMBL" id="CM001488">
    <property type="protein sequence ID" value="EIM64791.1"/>
    <property type="molecule type" value="Genomic_DNA"/>
</dbReference>
<dbReference type="InterPro" id="IPR002931">
    <property type="entry name" value="Transglutaminase-like"/>
</dbReference>
<gene>
    <name evidence="2" type="ORF">DespoDRAFT_02975</name>
</gene>
<accession>I5B5M8</accession>
<dbReference type="RefSeq" id="WP_004074431.1">
    <property type="nucleotide sequence ID" value="NZ_CM001488.1"/>
</dbReference>
<dbReference type="SUPFAM" id="SSF54001">
    <property type="entry name" value="Cysteine proteinases"/>
    <property type="match status" value="1"/>
</dbReference>
<evidence type="ECO:0000259" key="1">
    <source>
        <dbReference type="Pfam" id="PF01841"/>
    </source>
</evidence>
<dbReference type="Pfam" id="PF01841">
    <property type="entry name" value="Transglut_core"/>
    <property type="match status" value="1"/>
</dbReference>
<name>I5B5M8_9BACT</name>
<keyword evidence="2" id="KW-0645">Protease</keyword>
<dbReference type="GO" id="GO:0006508">
    <property type="term" value="P:proteolysis"/>
    <property type="evidence" value="ECO:0007669"/>
    <property type="project" value="UniProtKB-KW"/>
</dbReference>
<feature type="domain" description="Transglutaminase-like" evidence="1">
    <location>
        <begin position="27"/>
        <end position="92"/>
    </location>
</feature>
<reference evidence="2 3" key="1">
    <citation type="submission" date="2011-09" db="EMBL/GenBank/DDBJ databases">
        <authorList>
            <consortium name="US DOE Joint Genome Institute (JGI-PGF)"/>
            <person name="Lucas S."/>
            <person name="Han J."/>
            <person name="Lapidus A."/>
            <person name="Cheng J.-F."/>
            <person name="Goodwin L."/>
            <person name="Pitluck S."/>
            <person name="Peters L."/>
            <person name="Land M.L."/>
            <person name="Hauser L."/>
            <person name="Orellana R."/>
            <person name="Lovley D."/>
            <person name="Woyke T.J."/>
        </authorList>
    </citation>
    <scope>NUCLEOTIDE SEQUENCE [LARGE SCALE GENOMIC DNA]</scope>
    <source>
        <strain evidence="2 3">2ac9</strain>
    </source>
</reference>
<proteinExistence type="predicted"/>
<dbReference type="Gene3D" id="3.10.620.30">
    <property type="match status" value="1"/>
</dbReference>
<dbReference type="InterPro" id="IPR038765">
    <property type="entry name" value="Papain-like_cys_pep_sf"/>
</dbReference>
<evidence type="ECO:0000313" key="2">
    <source>
        <dbReference type="EMBL" id="EIM64791.1"/>
    </source>
</evidence>
<dbReference type="STRING" id="879212.DespoDRAFT_02975"/>
<reference evidence="2 3" key="2">
    <citation type="submission" date="2012-02" db="EMBL/GenBank/DDBJ databases">
        <title>Improved High-Quality Draft sequence of Desulfobacter postgatei 2ac9.</title>
        <authorList>
            <consortium name="US DOE Joint Genome Institute"/>
            <person name="Lucas S."/>
            <person name="Han J."/>
            <person name="Lapidus A."/>
            <person name="Cheng J.-F."/>
            <person name="Goodwin L."/>
            <person name="Pitluck S."/>
            <person name="Peters L."/>
            <person name="Ovchinnikova G."/>
            <person name="Held B."/>
            <person name="Detter J.C."/>
            <person name="Han C."/>
            <person name="Tapia R."/>
            <person name="Land M."/>
            <person name="Hauser L."/>
            <person name="Kyrpides N."/>
            <person name="Ivanova N."/>
            <person name="Pagani I."/>
            <person name="Orellana R."/>
            <person name="Lovley D."/>
            <person name="Woyke T."/>
        </authorList>
    </citation>
    <scope>NUCLEOTIDE SEQUENCE [LARGE SCALE GENOMIC DNA]</scope>
    <source>
        <strain evidence="2 3">2ac9</strain>
    </source>
</reference>
<dbReference type="HOGENOM" id="CLU_2141883_0_0_7"/>
<protein>
    <submittedName>
        <fullName evidence="2">Transglutaminase-like enzyme, predicted cysteine protease</fullName>
    </submittedName>
</protein>
<dbReference type="Proteomes" id="UP000005778">
    <property type="component" value="Chromosome"/>
</dbReference>
<organism evidence="2 3">
    <name type="scientific">Desulfobacter postgatei 2ac9</name>
    <dbReference type="NCBI Taxonomy" id="879212"/>
    <lineage>
        <taxon>Bacteria</taxon>
        <taxon>Pseudomonadati</taxon>
        <taxon>Thermodesulfobacteriota</taxon>
        <taxon>Desulfobacteria</taxon>
        <taxon>Desulfobacterales</taxon>
        <taxon>Desulfobacteraceae</taxon>
        <taxon>Desulfobacter</taxon>
    </lineage>
</organism>
<evidence type="ECO:0000313" key="3">
    <source>
        <dbReference type="Proteomes" id="UP000005778"/>
    </source>
</evidence>